<dbReference type="eggNOG" id="COG4447">
    <property type="taxonomic scope" value="Bacteria"/>
</dbReference>
<dbReference type="OrthoDB" id="9790247at2"/>
<feature type="domain" description="Bacterial repeat" evidence="1">
    <location>
        <begin position="17"/>
        <end position="87"/>
    </location>
</feature>
<dbReference type="STRING" id="1034943.BN59_02045"/>
<evidence type="ECO:0000313" key="2">
    <source>
        <dbReference type="EMBL" id="CDZ77755.1"/>
    </source>
</evidence>
<protein>
    <recommendedName>
        <fullName evidence="1">Bacterial repeat domain-containing protein</fullName>
    </recommendedName>
</protein>
<dbReference type="eggNOG" id="COG2706">
    <property type="taxonomic scope" value="Bacteria"/>
</dbReference>
<dbReference type="EMBL" id="CCSB01000002">
    <property type="protein sequence ID" value="CDZ77755.1"/>
    <property type="molecule type" value="Genomic_DNA"/>
</dbReference>
<dbReference type="Pfam" id="PF18998">
    <property type="entry name" value="Flg_new_2"/>
    <property type="match status" value="1"/>
</dbReference>
<proteinExistence type="predicted"/>
<dbReference type="RefSeq" id="WP_043874238.1">
    <property type="nucleotide sequence ID" value="NZ_CCVW01000002.1"/>
</dbReference>
<dbReference type="InterPro" id="IPR013320">
    <property type="entry name" value="ConA-like_dom_sf"/>
</dbReference>
<organism evidence="2 3">
    <name type="scientific">Legionella massiliensis</name>
    <dbReference type="NCBI Taxonomy" id="1034943"/>
    <lineage>
        <taxon>Bacteria</taxon>
        <taxon>Pseudomonadati</taxon>
        <taxon>Pseudomonadota</taxon>
        <taxon>Gammaproteobacteria</taxon>
        <taxon>Legionellales</taxon>
        <taxon>Legionellaceae</taxon>
        <taxon>Legionella</taxon>
    </lineage>
</organism>
<keyword evidence="3" id="KW-1185">Reference proteome</keyword>
<evidence type="ECO:0000313" key="3">
    <source>
        <dbReference type="Proteomes" id="UP000044071"/>
    </source>
</evidence>
<sequence>MTSNCAVSFSSTINTFTIQASAGAGGSIYPSGSVSVNYNASQSFTATPAAGYNVSGWLLDNADAGCGFNTTCVIDNVTAGHTLTVSFVQQFAITPSTLGNCSSISPSSQQFVTNGQNSPQFSASASTGYSVIGWNVDGFDYPSCDGSTTCTLTNVTTNHSLAARCTVTVGGSVSGVNRGEQLQLVNNGQTIILDSTQTSFTFNPQDPNTSYDIQITEPSGQLCNFVNGNGSGPFNGQNVTNASISCSENPDSKYKIGGKVSGLLNNGSVTLLNNGTDELEVQQDGKFTFSTPLENGSEYQITVSASPLHQSCSVTVPENGIGYVAGEDITSIVVDCTLDLPFMESFRNSSTNLSWESPGQNTSTNWACLTASNIAGTSTDIIYGCANSSYEGQQEPSGQPQPCGGSTSLYMQCGWYDAASNTIDEQGNGSLKLTDYYENKEGGVIFNYLFPMTKGLTIQFTAYSYGWGYYLPADGISFFLIDGTSGTIPTALGPFGGGLGYGNNRVNGTSNGAAIANGYIGVGFDEYGNFAEAVSTGNNPIPDRIAIRGPTGDTSSCGTNACDNQLLKATDQLSPSLSSTSNPLLLRNLVVDESTGRNVYKVEVTSACVVTVSRNNDQIIQTYDVPANTGVPCPPTVYLGYAASTGIGVSVHEITDMIVDTPDAFNSVNVVLTNTNGNQVTITNTMANNNVDSMTQDSDGTYTLPTSLVEDSTYSVAATLTASGQSCTIGTNGSGTMPDSDITVTVDCGSSE</sequence>
<dbReference type="InterPro" id="IPR044060">
    <property type="entry name" value="Bacterial_rp_domain"/>
</dbReference>
<reference evidence="2 3" key="1">
    <citation type="submission" date="2014-06" db="EMBL/GenBank/DDBJ databases">
        <authorList>
            <person name="Urmite Genomes Urmite Genomes"/>
        </authorList>
    </citation>
    <scope>NUCLEOTIDE SEQUENCE [LARGE SCALE GENOMIC DNA]</scope>
</reference>
<dbReference type="AlphaFoldDB" id="A0A078KTE5"/>
<dbReference type="SUPFAM" id="SSF49899">
    <property type="entry name" value="Concanavalin A-like lectins/glucanases"/>
    <property type="match status" value="1"/>
</dbReference>
<gene>
    <name evidence="2" type="ORF">BN59_02045</name>
</gene>
<name>A0A078KTE5_9GAMM</name>
<dbReference type="Proteomes" id="UP000044071">
    <property type="component" value="Unassembled WGS sequence"/>
</dbReference>
<accession>A0A078KTE5</accession>
<dbReference type="eggNOG" id="COG3419">
    <property type="taxonomic scope" value="Bacteria"/>
</dbReference>
<evidence type="ECO:0000259" key="1">
    <source>
        <dbReference type="Pfam" id="PF18998"/>
    </source>
</evidence>